<reference evidence="1 2" key="1">
    <citation type="submission" date="2019-02" db="EMBL/GenBank/DDBJ databases">
        <title>The genomic architecture of introgression among sibling species of bacteria.</title>
        <authorList>
            <person name="Cavassim M.I.A."/>
            <person name="Moeskjaer S."/>
            <person name="Moslemi C."/>
            <person name="Fields B."/>
            <person name="Bachmann A."/>
            <person name="Vilhjalmsson B."/>
            <person name="Schierup M.H."/>
            <person name="Young J.P.W."/>
            <person name="Andersen S.U."/>
        </authorList>
    </citation>
    <scope>NUCLEOTIDE SEQUENCE [LARGE SCALE GENOMIC DNA]</scope>
    <source>
        <strain evidence="1 2">SM151B</strain>
        <plasmid evidence="1">pSM151B_Rh01</plasmid>
    </source>
</reference>
<name>A0ABD7PJQ0_RHILE</name>
<evidence type="ECO:0000313" key="1">
    <source>
        <dbReference type="EMBL" id="TAW25066.1"/>
    </source>
</evidence>
<dbReference type="Proteomes" id="UP000292036">
    <property type="component" value="Unassembled WGS sequence"/>
</dbReference>
<dbReference type="AlphaFoldDB" id="A0ABD7PJQ0"/>
<dbReference type="InterPro" id="IPR027443">
    <property type="entry name" value="IPNS-like_sf"/>
</dbReference>
<gene>
    <name evidence="1" type="ORF">ELI19_26675</name>
</gene>
<comment type="caution">
    <text evidence="1">The sequence shown here is derived from an EMBL/GenBank/DDBJ whole genome shotgun (WGS) entry which is preliminary data.</text>
</comment>
<geneLocation type="plasmid" evidence="1">
    <name>pSM151B_Rh01</name>
</geneLocation>
<sequence>MHRVNNNVSQKDRYSIPFFYSPNPDAIIDAISTCVTPESPLQFVTCTAAEHIGEIFRRSYSLAKTA</sequence>
<dbReference type="Gene3D" id="2.60.120.330">
    <property type="entry name" value="B-lactam Antibiotic, Isopenicillin N Synthase, Chain"/>
    <property type="match status" value="1"/>
</dbReference>
<protein>
    <submittedName>
        <fullName evidence="1">Uncharacterized protein</fullName>
    </submittedName>
</protein>
<evidence type="ECO:0000313" key="2">
    <source>
        <dbReference type="Proteomes" id="UP000292036"/>
    </source>
</evidence>
<dbReference type="EMBL" id="SIPS01000002">
    <property type="protein sequence ID" value="TAW25066.1"/>
    <property type="molecule type" value="Genomic_DNA"/>
</dbReference>
<dbReference type="RefSeq" id="WP_130728010.1">
    <property type="nucleotide sequence ID" value="NZ_SINY01000007.1"/>
</dbReference>
<proteinExistence type="predicted"/>
<keyword evidence="1" id="KW-0614">Plasmid</keyword>
<organism evidence="1 2">
    <name type="scientific">Rhizobium leguminosarum</name>
    <dbReference type="NCBI Taxonomy" id="384"/>
    <lineage>
        <taxon>Bacteria</taxon>
        <taxon>Pseudomonadati</taxon>
        <taxon>Pseudomonadota</taxon>
        <taxon>Alphaproteobacteria</taxon>
        <taxon>Hyphomicrobiales</taxon>
        <taxon>Rhizobiaceae</taxon>
        <taxon>Rhizobium/Agrobacterium group</taxon>
        <taxon>Rhizobium</taxon>
    </lineage>
</organism>
<accession>A0ABD7PJQ0</accession>
<dbReference type="SUPFAM" id="SSF51197">
    <property type="entry name" value="Clavaminate synthase-like"/>
    <property type="match status" value="1"/>
</dbReference>